<gene>
    <name evidence="2" type="ORF">O181_131445</name>
</gene>
<protein>
    <submittedName>
        <fullName evidence="2">Uncharacterized protein</fullName>
    </submittedName>
</protein>
<dbReference type="Proteomes" id="UP000765509">
    <property type="component" value="Unassembled WGS sequence"/>
</dbReference>
<name>A0A9Q3L5G2_9BASI</name>
<sequence length="270" mass="29688">MEDARDPTSCQSLASTFDTLIESPEAEITAIAVVRPDSLSTGNNRDIPVSVQELVYSSKPARVGTSPKYLDRHHELISSSEEINGARKGGRTSEGLDTLVLERTSPTDQCLVVKPKHVIIGLEEEVGPRQGRHPIGSSPSLHMQNSASTSAQQAKANPKDQSQGQAKGKAQMEQALPAELQGSQQREDSHVQCAQYGKNSDGIQKQGRANIEPIVSKEVERVKPLTHFEACDKEIITKLKKFEYLQQKLGNEILQVKESQKKMIDLENIN</sequence>
<evidence type="ECO:0000256" key="1">
    <source>
        <dbReference type="SAM" id="MobiDB-lite"/>
    </source>
</evidence>
<comment type="caution">
    <text evidence="2">The sequence shown here is derived from an EMBL/GenBank/DDBJ whole genome shotgun (WGS) entry which is preliminary data.</text>
</comment>
<accession>A0A9Q3L5G2</accession>
<dbReference type="AlphaFoldDB" id="A0A9Q3L5G2"/>
<dbReference type="EMBL" id="AVOT02144631">
    <property type="protein sequence ID" value="MBW0591730.1"/>
    <property type="molecule type" value="Genomic_DNA"/>
</dbReference>
<feature type="compositionally biased region" description="Polar residues" evidence="1">
    <location>
        <begin position="137"/>
        <end position="165"/>
    </location>
</feature>
<evidence type="ECO:0000313" key="2">
    <source>
        <dbReference type="EMBL" id="MBW0591730.1"/>
    </source>
</evidence>
<feature type="region of interest" description="Disordered" evidence="1">
    <location>
        <begin position="124"/>
        <end position="187"/>
    </location>
</feature>
<reference evidence="2" key="1">
    <citation type="submission" date="2021-03" db="EMBL/GenBank/DDBJ databases">
        <title>Draft genome sequence of rust myrtle Austropuccinia psidii MF-1, a brazilian biotype.</title>
        <authorList>
            <person name="Quecine M.C."/>
            <person name="Pachon D.M.R."/>
            <person name="Bonatelli M.L."/>
            <person name="Correr F.H."/>
            <person name="Franceschini L.M."/>
            <person name="Leite T.F."/>
            <person name="Margarido G.R.A."/>
            <person name="Almeida C.A."/>
            <person name="Ferrarezi J.A."/>
            <person name="Labate C.A."/>
        </authorList>
    </citation>
    <scope>NUCLEOTIDE SEQUENCE</scope>
    <source>
        <strain evidence="2">MF-1</strain>
    </source>
</reference>
<evidence type="ECO:0000313" key="3">
    <source>
        <dbReference type="Proteomes" id="UP000765509"/>
    </source>
</evidence>
<proteinExistence type="predicted"/>
<organism evidence="2 3">
    <name type="scientific">Austropuccinia psidii MF-1</name>
    <dbReference type="NCBI Taxonomy" id="1389203"/>
    <lineage>
        <taxon>Eukaryota</taxon>
        <taxon>Fungi</taxon>
        <taxon>Dikarya</taxon>
        <taxon>Basidiomycota</taxon>
        <taxon>Pucciniomycotina</taxon>
        <taxon>Pucciniomycetes</taxon>
        <taxon>Pucciniales</taxon>
        <taxon>Sphaerophragmiaceae</taxon>
        <taxon>Austropuccinia</taxon>
    </lineage>
</organism>
<keyword evidence="3" id="KW-1185">Reference proteome</keyword>